<name>A0A915E7X2_9BILA</name>
<evidence type="ECO:0000256" key="1">
    <source>
        <dbReference type="SAM" id="Phobius"/>
    </source>
</evidence>
<organism evidence="2 3">
    <name type="scientific">Ditylenchus dipsaci</name>
    <dbReference type="NCBI Taxonomy" id="166011"/>
    <lineage>
        <taxon>Eukaryota</taxon>
        <taxon>Metazoa</taxon>
        <taxon>Ecdysozoa</taxon>
        <taxon>Nematoda</taxon>
        <taxon>Chromadorea</taxon>
        <taxon>Rhabditida</taxon>
        <taxon>Tylenchina</taxon>
        <taxon>Tylenchomorpha</taxon>
        <taxon>Sphaerularioidea</taxon>
        <taxon>Anguinidae</taxon>
        <taxon>Anguininae</taxon>
        <taxon>Ditylenchus</taxon>
    </lineage>
</organism>
<dbReference type="AlphaFoldDB" id="A0A915E7X2"/>
<keyword evidence="1" id="KW-0812">Transmembrane</keyword>
<proteinExistence type="predicted"/>
<accession>A0A915E7X2</accession>
<feature type="transmembrane region" description="Helical" evidence="1">
    <location>
        <begin position="20"/>
        <end position="42"/>
    </location>
</feature>
<reference evidence="3" key="1">
    <citation type="submission" date="2022-11" db="UniProtKB">
        <authorList>
            <consortium name="WormBaseParasite"/>
        </authorList>
    </citation>
    <scope>IDENTIFICATION</scope>
</reference>
<evidence type="ECO:0000313" key="2">
    <source>
        <dbReference type="Proteomes" id="UP000887574"/>
    </source>
</evidence>
<keyword evidence="1" id="KW-1133">Transmembrane helix</keyword>
<protein>
    <submittedName>
        <fullName evidence="3">Uncharacterized protein</fullName>
    </submittedName>
</protein>
<keyword evidence="1" id="KW-0472">Membrane</keyword>
<dbReference type="WBParaSite" id="jg3000">
    <property type="protein sequence ID" value="jg3000"/>
    <property type="gene ID" value="jg3000"/>
</dbReference>
<feature type="transmembrane region" description="Helical" evidence="1">
    <location>
        <begin position="54"/>
        <end position="74"/>
    </location>
</feature>
<sequence>MNSTELITVGKIRLFLTGSWLLALFIFEIILCLVFDGVVVILGVRLKIFPDWDLLTLLLSGLGLLPITSVPLLYGVRFLCSHHFEAVEKRQVIGERLSNYNKDTGMKYSTLTVNEKMDAFDNRLTHVEEKLNQVLQALNLPKIVVADPSVIQIEG</sequence>
<keyword evidence="2" id="KW-1185">Reference proteome</keyword>
<evidence type="ECO:0000313" key="3">
    <source>
        <dbReference type="WBParaSite" id="jg3000"/>
    </source>
</evidence>
<dbReference type="Proteomes" id="UP000887574">
    <property type="component" value="Unplaced"/>
</dbReference>